<evidence type="ECO:0000256" key="1">
    <source>
        <dbReference type="ARBA" id="ARBA00022491"/>
    </source>
</evidence>
<keyword evidence="1" id="KW-0678">Repressor</keyword>
<dbReference type="PROSITE" id="PS51257">
    <property type="entry name" value="PROKAR_LIPOPROTEIN"/>
    <property type="match status" value="1"/>
</dbReference>
<evidence type="ECO:0000256" key="5">
    <source>
        <dbReference type="ARBA" id="ARBA00023163"/>
    </source>
</evidence>
<evidence type="ECO:0000256" key="3">
    <source>
        <dbReference type="ARBA" id="ARBA00023125"/>
    </source>
</evidence>
<dbReference type="PANTHER" id="PTHR11019:SF159">
    <property type="entry name" value="TRANSCRIPTIONAL REGULATOR-RELATED"/>
    <property type="match status" value="1"/>
</dbReference>
<keyword evidence="4" id="KW-0010">Activator</keyword>
<dbReference type="InterPro" id="IPR003313">
    <property type="entry name" value="AraC-bd"/>
</dbReference>
<protein>
    <recommendedName>
        <fullName evidence="6">Arabinose operon regulatory protein</fullName>
    </recommendedName>
</protein>
<evidence type="ECO:0000313" key="8">
    <source>
        <dbReference type="EMBL" id="OON37013.1"/>
    </source>
</evidence>
<keyword evidence="5" id="KW-0804">Transcription</keyword>
<dbReference type="STRING" id="1926881.BTJ39_21150"/>
<accession>A0A1S8YE63</accession>
<gene>
    <name evidence="8" type="ORF">BTJ39_21150</name>
</gene>
<dbReference type="SUPFAM" id="SSF46689">
    <property type="entry name" value="Homeodomain-like"/>
    <property type="match status" value="1"/>
</dbReference>
<dbReference type="PROSITE" id="PS00041">
    <property type="entry name" value="HTH_ARAC_FAMILY_1"/>
    <property type="match status" value="1"/>
</dbReference>
<dbReference type="PROSITE" id="PS01124">
    <property type="entry name" value="HTH_ARAC_FAMILY_2"/>
    <property type="match status" value="1"/>
</dbReference>
<dbReference type="Gene3D" id="1.10.10.60">
    <property type="entry name" value="Homeodomain-like"/>
    <property type="match status" value="1"/>
</dbReference>
<dbReference type="InterPro" id="IPR011051">
    <property type="entry name" value="RmlC_Cupin_sf"/>
</dbReference>
<evidence type="ECO:0000256" key="2">
    <source>
        <dbReference type="ARBA" id="ARBA00023015"/>
    </source>
</evidence>
<dbReference type="SUPFAM" id="SSF51182">
    <property type="entry name" value="RmlC-like cupins"/>
    <property type="match status" value="1"/>
</dbReference>
<dbReference type="GO" id="GO:0003700">
    <property type="term" value="F:DNA-binding transcription factor activity"/>
    <property type="evidence" value="ECO:0007669"/>
    <property type="project" value="InterPro"/>
</dbReference>
<sequence length="247" mass="27674">MIDAIRTLRYSQEGQEPMHAHQQGQLIILACGVARVRAAHQLWALVPGQALWIPGGAVHELQAIVPLMTHNIYLTAEASRRFGSEFKGLQATPLLNELVEARLGGGNDPQRHELLSKLILSELQRLPALTLCHLTLPQDRRTRLLCDALCASPAHGETLAWWSKTVGASERTLARLFREETRMSFSEWRQQLRLVEAIFHLARGATIASLALEMGYKTPSAFIAMFKKRLGVSPQRYLRPTTQINSE</sequence>
<dbReference type="EMBL" id="MRUL01000023">
    <property type="protein sequence ID" value="OON37013.1"/>
    <property type="molecule type" value="Genomic_DNA"/>
</dbReference>
<dbReference type="OrthoDB" id="5949386at2"/>
<comment type="caution">
    <text evidence="8">The sequence shown here is derived from an EMBL/GenBank/DDBJ whole genome shotgun (WGS) entry which is preliminary data.</text>
</comment>
<dbReference type="GO" id="GO:0043565">
    <property type="term" value="F:sequence-specific DNA binding"/>
    <property type="evidence" value="ECO:0007669"/>
    <property type="project" value="InterPro"/>
</dbReference>
<dbReference type="SMART" id="SM00342">
    <property type="entry name" value="HTH_ARAC"/>
    <property type="match status" value="1"/>
</dbReference>
<dbReference type="InterPro" id="IPR020449">
    <property type="entry name" value="Tscrpt_reg_AraC-type_HTH"/>
</dbReference>
<dbReference type="Pfam" id="PF12833">
    <property type="entry name" value="HTH_18"/>
    <property type="match status" value="1"/>
</dbReference>
<dbReference type="InterPro" id="IPR014710">
    <property type="entry name" value="RmlC-like_jellyroll"/>
</dbReference>
<dbReference type="InterPro" id="IPR018062">
    <property type="entry name" value="HTH_AraC-typ_CS"/>
</dbReference>
<dbReference type="Pfam" id="PF02311">
    <property type="entry name" value="AraC_binding"/>
    <property type="match status" value="1"/>
</dbReference>
<organism evidence="8 9">
    <name type="scientific">Izhakiella australiensis</name>
    <dbReference type="NCBI Taxonomy" id="1926881"/>
    <lineage>
        <taxon>Bacteria</taxon>
        <taxon>Pseudomonadati</taxon>
        <taxon>Pseudomonadota</taxon>
        <taxon>Gammaproteobacteria</taxon>
        <taxon>Enterobacterales</taxon>
        <taxon>Erwiniaceae</taxon>
        <taxon>Izhakiella</taxon>
    </lineage>
</organism>
<dbReference type="FunFam" id="1.10.10.60:FF:000132">
    <property type="entry name" value="AraC family transcriptional regulator"/>
    <property type="match status" value="1"/>
</dbReference>
<dbReference type="InterPro" id="IPR009057">
    <property type="entry name" value="Homeodomain-like_sf"/>
</dbReference>
<dbReference type="PRINTS" id="PR00032">
    <property type="entry name" value="HTHARAC"/>
</dbReference>
<feature type="domain" description="HTH araC/xylS-type" evidence="7">
    <location>
        <begin position="139"/>
        <end position="240"/>
    </location>
</feature>
<dbReference type="Proteomes" id="UP000190667">
    <property type="component" value="Unassembled WGS sequence"/>
</dbReference>
<dbReference type="Gene3D" id="2.60.120.10">
    <property type="entry name" value="Jelly Rolls"/>
    <property type="match status" value="1"/>
</dbReference>
<dbReference type="PANTHER" id="PTHR11019">
    <property type="entry name" value="HTH-TYPE TRANSCRIPTIONAL REGULATOR NIMR"/>
    <property type="match status" value="1"/>
</dbReference>
<name>A0A1S8YE63_9GAMM</name>
<reference evidence="8 9" key="1">
    <citation type="submission" date="2016-12" db="EMBL/GenBank/DDBJ databases">
        <title>Izhakiella australiana sp. nov. of genus Izhakiella isolated from Australian desert.</title>
        <authorList>
            <person name="Ji M."/>
        </authorList>
    </citation>
    <scope>NUCLEOTIDE SEQUENCE [LARGE SCALE GENOMIC DNA]</scope>
    <source>
        <strain evidence="8 9">D4N98</strain>
    </source>
</reference>
<evidence type="ECO:0000256" key="4">
    <source>
        <dbReference type="ARBA" id="ARBA00023159"/>
    </source>
</evidence>
<keyword evidence="2" id="KW-0805">Transcription regulation</keyword>
<dbReference type="InterPro" id="IPR018060">
    <property type="entry name" value="HTH_AraC"/>
</dbReference>
<evidence type="ECO:0000259" key="7">
    <source>
        <dbReference type="PROSITE" id="PS01124"/>
    </source>
</evidence>
<keyword evidence="3" id="KW-0238">DNA-binding</keyword>
<evidence type="ECO:0000313" key="9">
    <source>
        <dbReference type="Proteomes" id="UP000190667"/>
    </source>
</evidence>
<dbReference type="RefSeq" id="WP_078004730.1">
    <property type="nucleotide sequence ID" value="NZ_MRUL01000023.1"/>
</dbReference>
<dbReference type="AlphaFoldDB" id="A0A1S8YE63"/>
<keyword evidence="9" id="KW-1185">Reference proteome</keyword>
<evidence type="ECO:0000256" key="6">
    <source>
        <dbReference type="ARBA" id="ARBA00044978"/>
    </source>
</evidence>
<proteinExistence type="predicted"/>